<name>A0A6J7X5T6_9CAUD</name>
<organism evidence="2">
    <name type="scientific">uncultured Caudovirales phage</name>
    <dbReference type="NCBI Taxonomy" id="2100421"/>
    <lineage>
        <taxon>Viruses</taxon>
        <taxon>Duplodnaviria</taxon>
        <taxon>Heunggongvirae</taxon>
        <taxon>Uroviricota</taxon>
        <taxon>Caudoviricetes</taxon>
        <taxon>Peduoviridae</taxon>
        <taxon>Maltschvirus</taxon>
        <taxon>Maltschvirus maltsch</taxon>
    </lineage>
</organism>
<sequence>MEEGQAKPPIDSGEVSLKPGPKPKELVEASFLGLPVGRNKVVVDPEEVEKLAALGCRDNEIANWFGIKDDTLRRNFADNLTKGREELKISLRRAMLNNACKNMNAAVQIFLAKNILGYQDTPTNNEDQKPLPWDSVE</sequence>
<proteinExistence type="predicted"/>
<gene>
    <name evidence="2" type="ORF">UFOVP758_35</name>
</gene>
<accession>A0A6J7X5T6</accession>
<dbReference type="EMBL" id="LR798353">
    <property type="protein sequence ID" value="CAB5225948.1"/>
    <property type="molecule type" value="Genomic_DNA"/>
</dbReference>
<evidence type="ECO:0000313" key="2">
    <source>
        <dbReference type="EMBL" id="CAB5225948.1"/>
    </source>
</evidence>
<evidence type="ECO:0000256" key="1">
    <source>
        <dbReference type="SAM" id="MobiDB-lite"/>
    </source>
</evidence>
<reference evidence="2" key="1">
    <citation type="submission" date="2020-05" db="EMBL/GenBank/DDBJ databases">
        <authorList>
            <person name="Chiriac C."/>
            <person name="Salcher M."/>
            <person name="Ghai R."/>
            <person name="Kavagutti S V."/>
        </authorList>
    </citation>
    <scope>NUCLEOTIDE SEQUENCE</scope>
</reference>
<protein>
    <submittedName>
        <fullName evidence="2">Uncharacterized protein</fullName>
    </submittedName>
</protein>
<feature type="region of interest" description="Disordered" evidence="1">
    <location>
        <begin position="1"/>
        <end position="22"/>
    </location>
</feature>